<organism evidence="8 9">
    <name type="scientific">Batillaria attramentaria</name>
    <dbReference type="NCBI Taxonomy" id="370345"/>
    <lineage>
        <taxon>Eukaryota</taxon>
        <taxon>Metazoa</taxon>
        <taxon>Spiralia</taxon>
        <taxon>Lophotrochozoa</taxon>
        <taxon>Mollusca</taxon>
        <taxon>Gastropoda</taxon>
        <taxon>Caenogastropoda</taxon>
        <taxon>Sorbeoconcha</taxon>
        <taxon>Cerithioidea</taxon>
        <taxon>Batillariidae</taxon>
        <taxon>Batillaria</taxon>
    </lineage>
</organism>
<name>A0ABD0J1Z9_9CAEN</name>
<sequence>MVTSFASTCISFIFLVGCIQHGNTENTTLPSDREDVMGEYTVTNKEQCRRLCWYRRLCGSFSYNTNTGNASNCILHANISSNTQVNPQTPSYWAERPASGYDLVNGCAPRPCNDTEVCVPAISPSGETASHYKCLPLPAICQKPDIKNADVKVTVGEQDDTTNVECEQGHVAVPKGVSTEIRCQVTSRWTAFRGSCAQAEFFHPNGSDFLGIPWPMTDGWEMCVKGKFSTMGQLAIGFAARPDFTNLDLYISFRYLKQDRFTFWNTRMNGNWDKRTTLGEMPLTPGDDFNITLSITNEQFHIVLLSHNDTTFGIPLVPGGRPDVSNSKWILCCLLTSNFLIPPIALDREDVMGEYTVTNKEQCRRLCWYRRLRRSFSYNMDAGTSSNCILHADISSNTQLNPQTASDWVERSASGDDVENGCSSSPCSDTKVCVPAISPSGETASHHKCLPLPAICQPPHVVNADVFVVGDNQDDKAHVECQQGYVAVPKGVSTEIRCQVTYKWTAFNGSCEQAEFFYPAGWDILGIPWPVADGWEMCVKGMFLADGQMTTTSISTSYNSQRAENGTSWNTQVNGYWYQNSYLGEMLLTPGDHFRITLSIKNDQLNIVHHTHDNATYSITLAPGPNIQENLQTPSDWVERPASGDDVVNGCAPRPCSDTELCAPAISPSGETASHYKCLPLPARCQRPDIINADVTVAGGKQDETTNVECQQGYVAVPKGISTEIRCQVTSKWTAFNGSCEQAEFLYPAGSDYLGIPWPVRDGWEMCVKGKFLAAGQMDINFTPEPEYTNVDLHVAFRYNFHRTNKTIWNTRTNSRWDSQEFLDEVFLTPGDHFNITLSITNNQLNIVLHSRDDATFSLELVPGGRPDVSNSKWKAQKAWTSSFHCFRPEAARRAAFQELQPAPFLSTSTTLRHVVFGRPRFLLPSGVHPR</sequence>
<feature type="chain" id="PRO_5044811828" evidence="4">
    <location>
        <begin position="25"/>
        <end position="931"/>
    </location>
</feature>
<dbReference type="AlphaFoldDB" id="A0ABD0J1Z9"/>
<dbReference type="PROSITE" id="PS51304">
    <property type="entry name" value="GALECTIN"/>
    <property type="match status" value="2"/>
</dbReference>
<keyword evidence="2" id="KW-1015">Disulfide bond</keyword>
<dbReference type="EMBL" id="JACVVK020000758">
    <property type="protein sequence ID" value="KAK7448540.1"/>
    <property type="molecule type" value="Genomic_DNA"/>
</dbReference>
<keyword evidence="1" id="KW-0430">Lectin</keyword>
<dbReference type="SMART" id="SM00032">
    <property type="entry name" value="CCP"/>
    <property type="match status" value="3"/>
</dbReference>
<feature type="domain" description="Galectin" evidence="7">
    <location>
        <begin position="208"/>
        <end position="341"/>
    </location>
</feature>
<keyword evidence="9" id="KW-1185">Reference proteome</keyword>
<comment type="caution">
    <text evidence="3">Lacks conserved residue(s) required for the propagation of feature annotation.</text>
</comment>
<dbReference type="SUPFAM" id="SSF49899">
    <property type="entry name" value="Concanavalin A-like lectins/glucanases"/>
    <property type="match status" value="2"/>
</dbReference>
<feature type="domain" description="Apple" evidence="6">
    <location>
        <begin position="18"/>
        <end position="98"/>
    </location>
</feature>
<dbReference type="PROSITE" id="PS50948">
    <property type="entry name" value="PAN"/>
    <property type="match status" value="1"/>
</dbReference>
<dbReference type="InterPro" id="IPR001079">
    <property type="entry name" value="Galectin_CRD"/>
</dbReference>
<dbReference type="PROSITE" id="PS50923">
    <property type="entry name" value="SUSHI"/>
    <property type="match status" value="1"/>
</dbReference>
<feature type="domain" description="Galectin" evidence="7">
    <location>
        <begin position="752"/>
        <end position="885"/>
    </location>
</feature>
<dbReference type="InterPro" id="IPR013320">
    <property type="entry name" value="ConA-like_dom_sf"/>
</dbReference>
<keyword evidence="3" id="KW-0768">Sushi</keyword>
<evidence type="ECO:0000256" key="2">
    <source>
        <dbReference type="ARBA" id="ARBA00023157"/>
    </source>
</evidence>
<dbReference type="InterPro" id="IPR044156">
    <property type="entry name" value="Galectin-like"/>
</dbReference>
<evidence type="ECO:0000259" key="5">
    <source>
        <dbReference type="PROSITE" id="PS50923"/>
    </source>
</evidence>
<gene>
    <name evidence="8" type="ORF">BaRGS_00040088</name>
</gene>
<dbReference type="Pfam" id="PF00337">
    <property type="entry name" value="Gal-bind_lectin"/>
    <property type="match status" value="2"/>
</dbReference>
<feature type="non-terminal residue" evidence="8">
    <location>
        <position position="931"/>
    </location>
</feature>
<reference evidence="8 9" key="1">
    <citation type="journal article" date="2023" name="Sci. Data">
        <title>Genome assembly of the Korean intertidal mud-creeper Batillaria attramentaria.</title>
        <authorList>
            <person name="Patra A.K."/>
            <person name="Ho P.T."/>
            <person name="Jun S."/>
            <person name="Lee S.J."/>
            <person name="Kim Y."/>
            <person name="Won Y.J."/>
        </authorList>
    </citation>
    <scope>NUCLEOTIDE SEQUENCE [LARGE SCALE GENOMIC DNA]</scope>
    <source>
        <strain evidence="8">Wonlab-2016</strain>
    </source>
</reference>
<proteinExistence type="predicted"/>
<dbReference type="InterPro" id="IPR003609">
    <property type="entry name" value="Pan_app"/>
</dbReference>
<keyword evidence="4" id="KW-0732">Signal</keyword>
<evidence type="ECO:0000259" key="6">
    <source>
        <dbReference type="PROSITE" id="PS50948"/>
    </source>
</evidence>
<evidence type="ECO:0000313" key="9">
    <source>
        <dbReference type="Proteomes" id="UP001519460"/>
    </source>
</evidence>
<evidence type="ECO:0000256" key="4">
    <source>
        <dbReference type="SAM" id="SignalP"/>
    </source>
</evidence>
<comment type="caution">
    <text evidence="8">The sequence shown here is derived from an EMBL/GenBank/DDBJ whole genome shotgun (WGS) entry which is preliminary data.</text>
</comment>
<protein>
    <submittedName>
        <fullName evidence="8">Uncharacterized protein</fullName>
    </submittedName>
</protein>
<evidence type="ECO:0000259" key="7">
    <source>
        <dbReference type="PROSITE" id="PS51304"/>
    </source>
</evidence>
<dbReference type="InterPro" id="IPR000436">
    <property type="entry name" value="Sushi_SCR_CCP_dom"/>
</dbReference>
<feature type="signal peptide" evidence="4">
    <location>
        <begin position="1"/>
        <end position="24"/>
    </location>
</feature>
<dbReference type="CDD" id="cd00033">
    <property type="entry name" value="CCP"/>
    <property type="match status" value="1"/>
</dbReference>
<dbReference type="Pfam" id="PF00024">
    <property type="entry name" value="PAN_1"/>
    <property type="match status" value="1"/>
</dbReference>
<accession>A0ABD0J1Z9</accession>
<dbReference type="Gene3D" id="2.60.120.200">
    <property type="match status" value="2"/>
</dbReference>
<dbReference type="GO" id="GO:0030246">
    <property type="term" value="F:carbohydrate binding"/>
    <property type="evidence" value="ECO:0007669"/>
    <property type="project" value="UniProtKB-KW"/>
</dbReference>
<evidence type="ECO:0000256" key="3">
    <source>
        <dbReference type="PROSITE-ProRule" id="PRU00302"/>
    </source>
</evidence>
<dbReference type="PANTHER" id="PTHR11346">
    <property type="entry name" value="GALECTIN"/>
    <property type="match status" value="1"/>
</dbReference>
<evidence type="ECO:0000256" key="1">
    <source>
        <dbReference type="ARBA" id="ARBA00022734"/>
    </source>
</evidence>
<dbReference type="PANTHER" id="PTHR11346:SF116">
    <property type="entry name" value="GALECTIN"/>
    <property type="match status" value="1"/>
</dbReference>
<evidence type="ECO:0000313" key="8">
    <source>
        <dbReference type="EMBL" id="KAK7448540.1"/>
    </source>
</evidence>
<dbReference type="Proteomes" id="UP001519460">
    <property type="component" value="Unassembled WGS sequence"/>
</dbReference>
<feature type="domain" description="Sushi" evidence="5">
    <location>
        <begin position="683"/>
        <end position="742"/>
    </location>
</feature>